<dbReference type="InParanoid" id="D4H6V5"/>
<gene>
    <name evidence="1" type="ordered locus">Dacet_1045</name>
</gene>
<organism evidence="1 2">
    <name type="scientific">Denitrovibrio acetiphilus (strain DSM 12809 / NBRC 114555 / N2460)</name>
    <dbReference type="NCBI Taxonomy" id="522772"/>
    <lineage>
        <taxon>Bacteria</taxon>
        <taxon>Pseudomonadati</taxon>
        <taxon>Deferribacterota</taxon>
        <taxon>Deferribacteres</taxon>
        <taxon>Deferribacterales</taxon>
        <taxon>Geovibrionaceae</taxon>
        <taxon>Denitrovibrio</taxon>
    </lineage>
</organism>
<evidence type="ECO:0000313" key="2">
    <source>
        <dbReference type="Proteomes" id="UP000002012"/>
    </source>
</evidence>
<dbReference type="Proteomes" id="UP000002012">
    <property type="component" value="Chromosome"/>
</dbReference>
<dbReference type="KEGG" id="dap:Dacet_1045"/>
<dbReference type="OrthoDB" id="6899466at2"/>
<name>D4H6V5_DENA2</name>
<sequence length="66" mass="7760">MLSHLPNYIFKDKDYEIKYVASLYPTKKDKVAVFLKEKCKSGEISYSTHMEVYNLIKKELGLPLPY</sequence>
<protein>
    <submittedName>
        <fullName evidence="1">Uncharacterized protein</fullName>
    </submittedName>
</protein>
<dbReference type="AlphaFoldDB" id="D4H6V5"/>
<keyword evidence="2" id="KW-1185">Reference proteome</keyword>
<proteinExistence type="predicted"/>
<dbReference type="EMBL" id="CP001968">
    <property type="protein sequence ID" value="ADD67821.1"/>
    <property type="molecule type" value="Genomic_DNA"/>
</dbReference>
<accession>D4H6V5</accession>
<reference evidence="1 2" key="1">
    <citation type="journal article" date="2010" name="Stand. Genomic Sci.">
        <title>Complete genome sequence of Denitrovibrio acetiphilus type strain (N2460).</title>
        <authorList>
            <person name="Kiss H."/>
            <person name="Lang E."/>
            <person name="Lapidus A."/>
            <person name="Copeland A."/>
            <person name="Nolan M."/>
            <person name="Glavina Del Rio T."/>
            <person name="Chen F."/>
            <person name="Lucas S."/>
            <person name="Tice H."/>
            <person name="Cheng J.F."/>
            <person name="Han C."/>
            <person name="Goodwin L."/>
            <person name="Pitluck S."/>
            <person name="Liolios K."/>
            <person name="Pati A."/>
            <person name="Ivanova N."/>
            <person name="Mavromatis K."/>
            <person name="Chen A."/>
            <person name="Palaniappan K."/>
            <person name="Land M."/>
            <person name="Hauser L."/>
            <person name="Chang Y.J."/>
            <person name="Jeffries C.D."/>
            <person name="Detter J.C."/>
            <person name="Brettin T."/>
            <person name="Spring S."/>
            <person name="Rohde M."/>
            <person name="Goker M."/>
            <person name="Woyke T."/>
            <person name="Bristow J."/>
            <person name="Eisen J.A."/>
            <person name="Markowitz V."/>
            <person name="Hugenholtz P."/>
            <person name="Kyrpides N.C."/>
            <person name="Klenk H.P."/>
        </authorList>
    </citation>
    <scope>NUCLEOTIDE SEQUENCE [LARGE SCALE GENOMIC DNA]</scope>
    <source>
        <strain evidence="2">DSM 12809 / NBRC 114555 / N2460</strain>
    </source>
</reference>
<dbReference type="HOGENOM" id="CLU_2823999_0_0_0"/>
<dbReference type="PaxDb" id="522772-Dacet_1045"/>
<evidence type="ECO:0000313" key="1">
    <source>
        <dbReference type="EMBL" id="ADD67821.1"/>
    </source>
</evidence>